<accession>A0A2J6PWG9</accession>
<reference evidence="2 3" key="1">
    <citation type="submission" date="2016-05" db="EMBL/GenBank/DDBJ databases">
        <title>A degradative enzymes factory behind the ericoid mycorrhizal symbiosis.</title>
        <authorList>
            <consortium name="DOE Joint Genome Institute"/>
            <person name="Martino E."/>
            <person name="Morin E."/>
            <person name="Grelet G."/>
            <person name="Kuo A."/>
            <person name="Kohler A."/>
            <person name="Daghino S."/>
            <person name="Barry K."/>
            <person name="Choi C."/>
            <person name="Cichocki N."/>
            <person name="Clum A."/>
            <person name="Copeland A."/>
            <person name="Hainaut M."/>
            <person name="Haridas S."/>
            <person name="Labutti K."/>
            <person name="Lindquist E."/>
            <person name="Lipzen A."/>
            <person name="Khouja H.-R."/>
            <person name="Murat C."/>
            <person name="Ohm R."/>
            <person name="Olson A."/>
            <person name="Spatafora J."/>
            <person name="Veneault-Fourrey C."/>
            <person name="Henrissat B."/>
            <person name="Grigoriev I."/>
            <person name="Martin F."/>
            <person name="Perotto S."/>
        </authorList>
    </citation>
    <scope>NUCLEOTIDE SEQUENCE [LARGE SCALE GENOMIC DNA]</scope>
    <source>
        <strain evidence="2 3">UAMH 7357</strain>
    </source>
</reference>
<name>A0A2J6PWG9_9HELO</name>
<keyword evidence="1" id="KW-1133">Transmembrane helix</keyword>
<keyword evidence="1" id="KW-0472">Membrane</keyword>
<dbReference type="Proteomes" id="UP000235672">
    <property type="component" value="Unassembled WGS sequence"/>
</dbReference>
<sequence length="58" mass="6296">MGSESPGEQYQSFNGFVPIAFMLCGIGIENERQGVFLSAAFSNALLGLVFIVRRGGRR</sequence>
<proteinExistence type="predicted"/>
<feature type="transmembrane region" description="Helical" evidence="1">
    <location>
        <begin position="34"/>
        <end position="52"/>
    </location>
</feature>
<keyword evidence="1" id="KW-0812">Transmembrane</keyword>
<evidence type="ECO:0000313" key="2">
    <source>
        <dbReference type="EMBL" id="PMD18373.1"/>
    </source>
</evidence>
<evidence type="ECO:0000256" key="1">
    <source>
        <dbReference type="SAM" id="Phobius"/>
    </source>
</evidence>
<dbReference type="AlphaFoldDB" id="A0A2J6PWG9"/>
<keyword evidence="3" id="KW-1185">Reference proteome</keyword>
<dbReference type="EMBL" id="KZ613495">
    <property type="protein sequence ID" value="PMD18373.1"/>
    <property type="molecule type" value="Genomic_DNA"/>
</dbReference>
<organism evidence="2 3">
    <name type="scientific">Hyaloscypha hepaticicola</name>
    <dbReference type="NCBI Taxonomy" id="2082293"/>
    <lineage>
        <taxon>Eukaryota</taxon>
        <taxon>Fungi</taxon>
        <taxon>Dikarya</taxon>
        <taxon>Ascomycota</taxon>
        <taxon>Pezizomycotina</taxon>
        <taxon>Leotiomycetes</taxon>
        <taxon>Helotiales</taxon>
        <taxon>Hyaloscyphaceae</taxon>
        <taxon>Hyaloscypha</taxon>
    </lineage>
</organism>
<evidence type="ECO:0000313" key="3">
    <source>
        <dbReference type="Proteomes" id="UP000235672"/>
    </source>
</evidence>
<feature type="transmembrane region" description="Helical" evidence="1">
    <location>
        <begin position="12"/>
        <end position="28"/>
    </location>
</feature>
<gene>
    <name evidence="2" type="ORF">NA56DRAFT_648123</name>
</gene>
<protein>
    <submittedName>
        <fullName evidence="2">Uncharacterized protein</fullName>
    </submittedName>
</protein>